<dbReference type="GO" id="GO:0016432">
    <property type="term" value="F:tRNA-uridine aminocarboxypropyltransferase activity"/>
    <property type="evidence" value="ECO:0007669"/>
    <property type="project" value="UniProtKB-EC"/>
</dbReference>
<evidence type="ECO:0000256" key="7">
    <source>
        <dbReference type="SAM" id="MobiDB-lite"/>
    </source>
</evidence>
<dbReference type="SMART" id="SM01144">
    <property type="entry name" value="DTW"/>
    <property type="match status" value="1"/>
</dbReference>
<keyword evidence="10" id="KW-1185">Reference proteome</keyword>
<dbReference type="PANTHER" id="PTHR21392:SF0">
    <property type="entry name" value="TRNA-URIDINE AMINOCARBOXYPROPYLTRANSFERASE 2"/>
    <property type="match status" value="1"/>
</dbReference>
<proteinExistence type="inferred from homology"/>
<dbReference type="InParanoid" id="A0A200R703"/>
<evidence type="ECO:0000256" key="4">
    <source>
        <dbReference type="ARBA" id="ARBA00022694"/>
    </source>
</evidence>
<keyword evidence="2" id="KW-0808">Transferase</keyword>
<keyword evidence="4" id="KW-0819">tRNA processing</keyword>
<protein>
    <recommendedName>
        <fullName evidence="1">tRNA-uridine aminocarboxypropyltransferase</fullName>
        <ecNumber evidence="1">2.5.1.25</ecNumber>
    </recommendedName>
</protein>
<evidence type="ECO:0000256" key="3">
    <source>
        <dbReference type="ARBA" id="ARBA00022691"/>
    </source>
</evidence>
<accession>A0A200R703</accession>
<dbReference type="OrthoDB" id="408541at2759"/>
<dbReference type="EMBL" id="MVGT01000435">
    <property type="protein sequence ID" value="OVA18499.1"/>
    <property type="molecule type" value="Genomic_DNA"/>
</dbReference>
<dbReference type="InterPro" id="IPR005636">
    <property type="entry name" value="DTW"/>
</dbReference>
<dbReference type="Pfam" id="PF03942">
    <property type="entry name" value="DTW"/>
    <property type="match status" value="1"/>
</dbReference>
<sequence>MEEEAAELFTHFEFEESDDDEEEDTLENENGRREICENGCSRPAKVCLCNELPSKPLLTSTKIVILHHPHEVRHKLATVPILAKCLQNCETLIGRRLHLGSSPLLDSLYETSIDDPLRPHRAIYLFPGTDSSPAIELNDWVSSATSSSYSTSSNETEIRVLIVFDGTWKHAKEMVSASLPFLSKFATRVCLKYDVRVDGESIFDSELVLRKEPFSGCMSTIEAVARSLRVLETTNNGVEIEERLISVLRAMVKFQASYLIKKPVKPRPRLLKKKKVEKNGDIVT</sequence>
<dbReference type="AlphaFoldDB" id="A0A200R703"/>
<evidence type="ECO:0000256" key="1">
    <source>
        <dbReference type="ARBA" id="ARBA00012386"/>
    </source>
</evidence>
<feature type="domain" description="DTW" evidence="8">
    <location>
        <begin position="32"/>
        <end position="260"/>
    </location>
</feature>
<feature type="region of interest" description="Disordered" evidence="7">
    <location>
        <begin position="9"/>
        <end position="29"/>
    </location>
</feature>
<evidence type="ECO:0000259" key="8">
    <source>
        <dbReference type="SMART" id="SM01144"/>
    </source>
</evidence>
<evidence type="ECO:0000256" key="5">
    <source>
        <dbReference type="ARBA" id="ARBA00034489"/>
    </source>
</evidence>
<gene>
    <name evidence="9" type="ORF">BVC80_1831g18</name>
</gene>
<keyword evidence="3" id="KW-0949">S-adenosyl-L-methionine</keyword>
<dbReference type="InterPro" id="IPR039262">
    <property type="entry name" value="DTWD2/TAPT"/>
</dbReference>
<dbReference type="OMA" id="YLKPMKP"/>
<dbReference type="PANTHER" id="PTHR21392">
    <property type="entry name" value="TRNA-URIDINE AMINOCARBOXYPROPYLTRANSFERASE 2"/>
    <property type="match status" value="1"/>
</dbReference>
<organism evidence="9 10">
    <name type="scientific">Macleaya cordata</name>
    <name type="common">Five-seeded plume-poppy</name>
    <name type="synonym">Bocconia cordata</name>
    <dbReference type="NCBI Taxonomy" id="56857"/>
    <lineage>
        <taxon>Eukaryota</taxon>
        <taxon>Viridiplantae</taxon>
        <taxon>Streptophyta</taxon>
        <taxon>Embryophyta</taxon>
        <taxon>Tracheophyta</taxon>
        <taxon>Spermatophyta</taxon>
        <taxon>Magnoliopsida</taxon>
        <taxon>Ranunculales</taxon>
        <taxon>Papaveraceae</taxon>
        <taxon>Papaveroideae</taxon>
        <taxon>Macleaya</taxon>
    </lineage>
</organism>
<feature type="compositionally biased region" description="Acidic residues" evidence="7">
    <location>
        <begin position="15"/>
        <end position="27"/>
    </location>
</feature>
<dbReference type="EC" id="2.5.1.25" evidence="1"/>
<evidence type="ECO:0000313" key="9">
    <source>
        <dbReference type="EMBL" id="OVA18499.1"/>
    </source>
</evidence>
<evidence type="ECO:0000256" key="6">
    <source>
        <dbReference type="ARBA" id="ARBA00048718"/>
    </source>
</evidence>
<comment type="catalytic activity">
    <reaction evidence="6">
        <text>a uridine in tRNA + S-adenosyl-L-methionine = a 3-[(3S)-3-amino-3-carboxypropyl]uridine in tRNA + S-methyl-5'-thioadenosine + H(+)</text>
        <dbReference type="Rhea" id="RHEA:62432"/>
        <dbReference type="Rhea" id="RHEA-COMP:13339"/>
        <dbReference type="Rhea" id="RHEA-COMP:16092"/>
        <dbReference type="ChEBI" id="CHEBI:15378"/>
        <dbReference type="ChEBI" id="CHEBI:17509"/>
        <dbReference type="ChEBI" id="CHEBI:59789"/>
        <dbReference type="ChEBI" id="CHEBI:65315"/>
        <dbReference type="ChEBI" id="CHEBI:82930"/>
        <dbReference type="EC" id="2.5.1.25"/>
    </reaction>
</comment>
<comment type="similarity">
    <text evidence="5">Belongs to the TDD superfamily. DTWD2 family.</text>
</comment>
<dbReference type="FunCoup" id="A0A200R703">
    <property type="interactions" value="1460"/>
</dbReference>
<reference evidence="9 10" key="1">
    <citation type="journal article" date="2017" name="Mol. Plant">
        <title>The Genome of Medicinal Plant Macleaya cordata Provides New Insights into Benzylisoquinoline Alkaloids Metabolism.</title>
        <authorList>
            <person name="Liu X."/>
            <person name="Liu Y."/>
            <person name="Huang P."/>
            <person name="Ma Y."/>
            <person name="Qing Z."/>
            <person name="Tang Q."/>
            <person name="Cao H."/>
            <person name="Cheng P."/>
            <person name="Zheng Y."/>
            <person name="Yuan Z."/>
            <person name="Zhou Y."/>
            <person name="Liu J."/>
            <person name="Tang Z."/>
            <person name="Zhuo Y."/>
            <person name="Zhang Y."/>
            <person name="Yu L."/>
            <person name="Huang J."/>
            <person name="Yang P."/>
            <person name="Peng Q."/>
            <person name="Zhang J."/>
            <person name="Jiang W."/>
            <person name="Zhang Z."/>
            <person name="Lin K."/>
            <person name="Ro D.K."/>
            <person name="Chen X."/>
            <person name="Xiong X."/>
            <person name="Shang Y."/>
            <person name="Huang S."/>
            <person name="Zeng J."/>
        </authorList>
    </citation>
    <scope>NUCLEOTIDE SEQUENCE [LARGE SCALE GENOMIC DNA]</scope>
    <source>
        <strain evidence="10">cv. BLH2017</strain>
        <tissue evidence="9">Root</tissue>
    </source>
</reference>
<evidence type="ECO:0000313" key="10">
    <source>
        <dbReference type="Proteomes" id="UP000195402"/>
    </source>
</evidence>
<name>A0A200R703_MACCD</name>
<comment type="caution">
    <text evidence="9">The sequence shown here is derived from an EMBL/GenBank/DDBJ whole genome shotgun (WGS) entry which is preliminary data.</text>
</comment>
<dbReference type="Proteomes" id="UP000195402">
    <property type="component" value="Unassembled WGS sequence"/>
</dbReference>
<dbReference type="STRING" id="56857.A0A200R703"/>
<evidence type="ECO:0000256" key="2">
    <source>
        <dbReference type="ARBA" id="ARBA00022679"/>
    </source>
</evidence>
<dbReference type="GO" id="GO:0008033">
    <property type="term" value="P:tRNA processing"/>
    <property type="evidence" value="ECO:0007669"/>
    <property type="project" value="UniProtKB-KW"/>
</dbReference>